<keyword evidence="6 9" id="KW-1133">Transmembrane helix</keyword>
<feature type="transmembrane region" description="Helical" evidence="9">
    <location>
        <begin position="9"/>
        <end position="29"/>
    </location>
</feature>
<dbReference type="NCBIfam" id="TIGR00931">
    <property type="entry name" value="antiport_nhaC"/>
    <property type="match status" value="1"/>
</dbReference>
<dbReference type="RefSeq" id="WP_282862595.1">
    <property type="nucleotide sequence ID" value="NZ_CP118848.1"/>
</dbReference>
<dbReference type="EMBL" id="CP118848">
    <property type="protein sequence ID" value="WHI60493.1"/>
    <property type="molecule type" value="Genomic_DNA"/>
</dbReference>
<protein>
    <submittedName>
        <fullName evidence="11">Na+/H+ antiporter NhaC</fullName>
    </submittedName>
</protein>
<dbReference type="AlphaFoldDB" id="A0AAX3W5C7"/>
<feature type="transmembrane region" description="Helical" evidence="9">
    <location>
        <begin position="233"/>
        <end position="251"/>
    </location>
</feature>
<evidence type="ECO:0000256" key="4">
    <source>
        <dbReference type="ARBA" id="ARBA00022475"/>
    </source>
</evidence>
<evidence type="ECO:0000256" key="8">
    <source>
        <dbReference type="ARBA" id="ARBA00038435"/>
    </source>
</evidence>
<evidence type="ECO:0000313" key="12">
    <source>
        <dbReference type="Proteomes" id="UP001223261"/>
    </source>
</evidence>
<evidence type="ECO:0000256" key="5">
    <source>
        <dbReference type="ARBA" id="ARBA00022692"/>
    </source>
</evidence>
<evidence type="ECO:0000256" key="7">
    <source>
        <dbReference type="ARBA" id="ARBA00023136"/>
    </source>
</evidence>
<dbReference type="InterPro" id="IPR004770">
    <property type="entry name" value="Na/H_antiport_NhaC"/>
</dbReference>
<feature type="transmembrane region" description="Helical" evidence="9">
    <location>
        <begin position="72"/>
        <end position="97"/>
    </location>
</feature>
<keyword evidence="5 9" id="KW-0812">Transmembrane</keyword>
<dbReference type="GO" id="GO:0015297">
    <property type="term" value="F:antiporter activity"/>
    <property type="evidence" value="ECO:0007669"/>
    <property type="project" value="UniProtKB-KW"/>
</dbReference>
<feature type="transmembrane region" description="Helical" evidence="9">
    <location>
        <begin position="109"/>
        <end position="130"/>
    </location>
</feature>
<feature type="transmembrane region" description="Helical" evidence="9">
    <location>
        <begin position="316"/>
        <end position="342"/>
    </location>
</feature>
<keyword evidence="3" id="KW-0050">Antiport</keyword>
<dbReference type="GeneID" id="99677678"/>
<dbReference type="InterPro" id="IPR018461">
    <property type="entry name" value="Na/H_Antiport_NhaC-like_C"/>
</dbReference>
<evidence type="ECO:0000259" key="10">
    <source>
        <dbReference type="Pfam" id="PF03553"/>
    </source>
</evidence>
<keyword evidence="2" id="KW-0813">Transport</keyword>
<evidence type="ECO:0000256" key="3">
    <source>
        <dbReference type="ARBA" id="ARBA00022449"/>
    </source>
</evidence>
<evidence type="ECO:0000256" key="2">
    <source>
        <dbReference type="ARBA" id="ARBA00022448"/>
    </source>
</evidence>
<dbReference type="InterPro" id="IPR052180">
    <property type="entry name" value="NhaC_Na-H+_Antiporter"/>
</dbReference>
<evidence type="ECO:0000256" key="6">
    <source>
        <dbReference type="ARBA" id="ARBA00022989"/>
    </source>
</evidence>
<dbReference type="Proteomes" id="UP001223261">
    <property type="component" value="Chromosome"/>
</dbReference>
<feature type="transmembrane region" description="Helical" evidence="9">
    <location>
        <begin position="362"/>
        <end position="390"/>
    </location>
</feature>
<keyword evidence="7 9" id="KW-0472">Membrane</keyword>
<evidence type="ECO:0000313" key="11">
    <source>
        <dbReference type="EMBL" id="WHI60493.1"/>
    </source>
</evidence>
<dbReference type="PANTHER" id="PTHR33451">
    <property type="entry name" value="MALATE-2H(+)/NA(+)-LACTATE ANTIPORTER"/>
    <property type="match status" value="1"/>
</dbReference>
<dbReference type="PANTHER" id="PTHR33451:SF3">
    <property type="entry name" value="MALATE-2H(+)_NA(+)-LACTATE ANTIPORTER"/>
    <property type="match status" value="1"/>
</dbReference>
<dbReference type="GO" id="GO:0005886">
    <property type="term" value="C:plasma membrane"/>
    <property type="evidence" value="ECO:0007669"/>
    <property type="project" value="UniProtKB-SubCell"/>
</dbReference>
<feature type="transmembrane region" description="Helical" evidence="9">
    <location>
        <begin position="35"/>
        <end position="52"/>
    </location>
</feature>
<comment type="similarity">
    <text evidence="8">Belongs to the NhaC Na(+)/H(+) (TC 2.A.35) antiporter family.</text>
</comment>
<feature type="transmembrane region" description="Helical" evidence="9">
    <location>
        <begin position="447"/>
        <end position="467"/>
    </location>
</feature>
<keyword evidence="4" id="KW-1003">Cell membrane</keyword>
<evidence type="ECO:0000256" key="1">
    <source>
        <dbReference type="ARBA" id="ARBA00004651"/>
    </source>
</evidence>
<reference evidence="11" key="1">
    <citation type="journal article" date="2023" name="Antibiotics">
        <title>Prevalence and Molecular Characterization of Methicillin-Resistant Staphylococci (MRS) and Mammaliicocci (MRM) in Dromedary Camels from Algeria: First Detection of SCCmec-mecC Hybrid in Methicillin-Resistant Mammaliicoccus lentus.</title>
        <authorList>
            <person name="Belhout C."/>
            <person name="Boyen F."/>
            <person name="Vereecke N."/>
            <person name="Theuns S."/>
            <person name="Taibi N."/>
            <person name="Stegger M."/>
            <person name="de la Fe-Rodriguez P.Y."/>
            <person name="Bouayad L."/>
            <person name="Elgroud R."/>
            <person name="Butaye P."/>
        </authorList>
    </citation>
    <scope>NUCLEOTIDE SEQUENCE</scope>
    <source>
        <strain evidence="11">7048</strain>
    </source>
</reference>
<accession>A0AAX3W5C7</accession>
<organism evidence="11 12">
    <name type="scientific">Mammaliicoccus lentus</name>
    <name type="common">Staphylococcus lentus</name>
    <dbReference type="NCBI Taxonomy" id="42858"/>
    <lineage>
        <taxon>Bacteria</taxon>
        <taxon>Bacillati</taxon>
        <taxon>Bacillota</taxon>
        <taxon>Bacilli</taxon>
        <taxon>Bacillales</taxon>
        <taxon>Staphylococcaceae</taxon>
        <taxon>Mammaliicoccus</taxon>
    </lineage>
</organism>
<gene>
    <name evidence="11" type="primary">nhaC</name>
    <name evidence="11" type="ORF">PYH69_02375</name>
</gene>
<sequence>MSKKIKNPSLFMSISLLLVIAFFLVYGIMVAQYQVQFMLILSGVVASIFAVFHGETWNNIIEIMSQKIKSGLLLFLVLLSVGLVIGTWMMSGTIPYLMSFGINIISPQYLYLMSFIAAAIVSLCMGSSFSSVGTIGIAVMGVASAMDINLAITAGAIVSGAYFGDKLSPLSDTVIMASLVSEVDVYQHIRHLLYTTIPSMIISITIFFLAGLKINPKNTELGNVNEIDSNLHQLFDMNLILLIPPLIILIGSLMKKHVLIVLFLSAVSAMVISLTMQHYPLKMVIEAGIEGFNPNMLSNVIPNFEKSSINNTVIEILNAGGITSMGSTILTLFCAFFFAAAIEASKVLKVVIARVLSLIKTATSTILVSLASGLAIILSTGNGTVTFFLMKDLFSKQYTKQGLHQLNLSRSMEDSGAIPEAAFPWTSAAVYMATTLGVSTVEYGPWAIFNLLGIVFSALLAILGPYINWFGIKKIKVDNSSES</sequence>
<evidence type="ECO:0000256" key="9">
    <source>
        <dbReference type="SAM" id="Phobius"/>
    </source>
</evidence>
<feature type="domain" description="Na+/H+ antiporter NhaC-like C-terminal" evidence="10">
    <location>
        <begin position="160"/>
        <end position="464"/>
    </location>
</feature>
<proteinExistence type="inferred from homology"/>
<feature type="transmembrane region" description="Helical" evidence="9">
    <location>
        <begin position="257"/>
        <end position="276"/>
    </location>
</feature>
<name>A0AAX3W5C7_MAMLE</name>
<feature type="transmembrane region" description="Helical" evidence="9">
    <location>
        <begin position="192"/>
        <end position="212"/>
    </location>
</feature>
<comment type="subcellular location">
    <subcellularLocation>
        <location evidence="1">Cell membrane</location>
        <topology evidence="1">Multi-pass membrane protein</topology>
    </subcellularLocation>
</comment>
<dbReference type="Pfam" id="PF03553">
    <property type="entry name" value="Na_H_antiporter"/>
    <property type="match status" value="1"/>
</dbReference>